<dbReference type="Proteomes" id="UP000197019">
    <property type="component" value="Chromosome"/>
</dbReference>
<feature type="modified residue" description="4-aspartylphosphate" evidence="5">
    <location>
        <position position="231"/>
    </location>
</feature>
<dbReference type="GO" id="GO:0000160">
    <property type="term" value="P:phosphorelay signal transduction system"/>
    <property type="evidence" value="ECO:0007669"/>
    <property type="project" value="UniProtKB-KW"/>
</dbReference>
<dbReference type="GO" id="GO:0004673">
    <property type="term" value="F:protein histidine kinase activity"/>
    <property type="evidence" value="ECO:0007669"/>
    <property type="project" value="UniProtKB-EC"/>
</dbReference>
<dbReference type="SMART" id="SM00387">
    <property type="entry name" value="HATPase_c"/>
    <property type="match status" value="1"/>
</dbReference>
<dbReference type="SMART" id="SM00448">
    <property type="entry name" value="REC"/>
    <property type="match status" value="1"/>
</dbReference>
<dbReference type="InterPro" id="IPR005467">
    <property type="entry name" value="His_kinase_dom"/>
</dbReference>
<dbReference type="SUPFAM" id="SSF55874">
    <property type="entry name" value="ATPase domain of HSP90 chaperone/DNA topoisomerase II/histidine kinase"/>
    <property type="match status" value="1"/>
</dbReference>
<dbReference type="FunFam" id="3.30.565.10:FF:000010">
    <property type="entry name" value="Sensor histidine kinase RcsC"/>
    <property type="match status" value="1"/>
</dbReference>
<dbReference type="Gene3D" id="3.40.50.2300">
    <property type="match status" value="1"/>
</dbReference>
<dbReference type="PRINTS" id="PR00344">
    <property type="entry name" value="BCTRLSENSOR"/>
</dbReference>
<protein>
    <recommendedName>
        <fullName evidence="2">histidine kinase</fullName>
        <ecNumber evidence="2">2.7.13.3</ecNumber>
    </recommendedName>
</protein>
<evidence type="ECO:0000313" key="9">
    <source>
        <dbReference type="EMBL" id="POZ51452.1"/>
    </source>
</evidence>
<gene>
    <name evidence="9" type="ORF">AADEFJLK_02902</name>
    <name evidence="8" type="ORF">CEK71_11255</name>
</gene>
<dbReference type="InterPro" id="IPR036890">
    <property type="entry name" value="HATPase_C_sf"/>
</dbReference>
<dbReference type="PANTHER" id="PTHR45339:SF1">
    <property type="entry name" value="HYBRID SIGNAL TRANSDUCTION HISTIDINE KINASE J"/>
    <property type="match status" value="1"/>
</dbReference>
<dbReference type="EMBL" id="CP022129">
    <property type="protein sequence ID" value="ASF46600.1"/>
    <property type="molecule type" value="Genomic_DNA"/>
</dbReference>
<reference evidence="8 10" key="1">
    <citation type="submission" date="2017-06" db="EMBL/GenBank/DDBJ databases">
        <title>Genome Sequencing of the methanotroph Methylovulum psychrotolerants str. HV10-M2 isolated from a high-altitude environment.</title>
        <authorList>
            <person name="Mateos-Rivera A."/>
        </authorList>
    </citation>
    <scope>NUCLEOTIDE SEQUENCE [LARGE SCALE GENOMIC DNA]</scope>
    <source>
        <strain evidence="8 10">HV10_M2</strain>
    </source>
</reference>
<dbReference type="AlphaFoldDB" id="A0A1Z4BZB3"/>
<dbReference type="EMBL" id="PGFZ01000006">
    <property type="protein sequence ID" value="POZ51452.1"/>
    <property type="molecule type" value="Genomic_DNA"/>
</dbReference>
<proteinExistence type="predicted"/>
<dbReference type="InterPro" id="IPR011006">
    <property type="entry name" value="CheY-like_superfamily"/>
</dbReference>
<evidence type="ECO:0000313" key="10">
    <source>
        <dbReference type="Proteomes" id="UP000197019"/>
    </source>
</evidence>
<feature type="domain" description="Histidine kinase" evidence="6">
    <location>
        <begin position="1"/>
        <end position="159"/>
    </location>
</feature>
<evidence type="ECO:0000256" key="4">
    <source>
        <dbReference type="ARBA" id="ARBA00023012"/>
    </source>
</evidence>
<dbReference type="EC" id="2.7.13.3" evidence="2"/>
<keyword evidence="10" id="KW-1185">Reference proteome</keyword>
<name>A0A1Z4BZB3_9GAMM</name>
<evidence type="ECO:0000313" key="11">
    <source>
        <dbReference type="Proteomes" id="UP000237423"/>
    </source>
</evidence>
<evidence type="ECO:0000256" key="1">
    <source>
        <dbReference type="ARBA" id="ARBA00000085"/>
    </source>
</evidence>
<dbReference type="PANTHER" id="PTHR45339">
    <property type="entry name" value="HYBRID SIGNAL TRANSDUCTION HISTIDINE KINASE J"/>
    <property type="match status" value="1"/>
</dbReference>
<comment type="catalytic activity">
    <reaction evidence="1">
        <text>ATP + protein L-histidine = ADP + protein N-phospho-L-histidine.</text>
        <dbReference type="EC" id="2.7.13.3"/>
    </reaction>
</comment>
<evidence type="ECO:0000313" key="8">
    <source>
        <dbReference type="EMBL" id="ASF46600.1"/>
    </source>
</evidence>
<dbReference type="PROSITE" id="PS50110">
    <property type="entry name" value="RESPONSE_REGULATORY"/>
    <property type="match status" value="1"/>
</dbReference>
<sequence>MELERIPFNPRQLLAELLDIFRPPARGKNLAVLADIDAAVPENLVGDPKRLRQIIAGLLSNAIKYTQNGHISIRLQATATPGLIQASIKDTGIGISKPAQDTLFTAFSQADMATPHPFGGIDLNLASCAHLTRMMGGRIWVDSEPGQGATFHFTFLSWQSPPQQTAPLPTHTDNTAALAHLRLLLVEDDLLNRTIAGKLIAKIGIKPDTANDGLQALVQVGQNTYDIILMDMQMPNMDGLTATRHIRAMGHIHQPYIIALTGNALDEDAQACKAAGMDDFLSKPINTNTLFAKLLHYAAASQPHVP</sequence>
<organism evidence="8 10">
    <name type="scientific">Methylovulum psychrotolerans</name>
    <dbReference type="NCBI Taxonomy" id="1704499"/>
    <lineage>
        <taxon>Bacteria</taxon>
        <taxon>Pseudomonadati</taxon>
        <taxon>Pseudomonadota</taxon>
        <taxon>Gammaproteobacteria</taxon>
        <taxon>Methylococcales</taxon>
        <taxon>Methylococcaceae</taxon>
        <taxon>Methylovulum</taxon>
    </lineage>
</organism>
<keyword evidence="4" id="KW-0902">Two-component regulatory system</keyword>
<dbReference type="CDD" id="cd17546">
    <property type="entry name" value="REC_hyHK_CKI1_RcsC-like"/>
    <property type="match status" value="1"/>
</dbReference>
<accession>A0A1Z4BZB3</accession>
<evidence type="ECO:0000256" key="2">
    <source>
        <dbReference type="ARBA" id="ARBA00012438"/>
    </source>
</evidence>
<dbReference type="RefSeq" id="WP_088619472.1">
    <property type="nucleotide sequence ID" value="NZ_CP022129.1"/>
</dbReference>
<dbReference type="InterPro" id="IPR004358">
    <property type="entry name" value="Sig_transdc_His_kin-like_C"/>
</dbReference>
<dbReference type="Pfam" id="PF02518">
    <property type="entry name" value="HATPase_c"/>
    <property type="match status" value="1"/>
</dbReference>
<dbReference type="Proteomes" id="UP000237423">
    <property type="component" value="Unassembled WGS sequence"/>
</dbReference>
<feature type="domain" description="Response regulatory" evidence="7">
    <location>
        <begin position="182"/>
        <end position="298"/>
    </location>
</feature>
<dbReference type="SUPFAM" id="SSF52172">
    <property type="entry name" value="CheY-like"/>
    <property type="match status" value="1"/>
</dbReference>
<evidence type="ECO:0000259" key="7">
    <source>
        <dbReference type="PROSITE" id="PS50110"/>
    </source>
</evidence>
<keyword evidence="9" id="KW-0808">Transferase</keyword>
<reference evidence="9 11" key="2">
    <citation type="submission" date="2017-11" db="EMBL/GenBank/DDBJ databases">
        <title>Draft Genome Sequence of Methylobacter psychrotolerans Sph1T, an Obligate Methanotroph from Low-Temperature Environments.</title>
        <authorList>
            <person name="Oshkin I.Y."/>
            <person name="Miroshnikov K."/>
            <person name="Belova S.E."/>
            <person name="Korzhenkov A."/>
            <person name="Toshchakov S.V."/>
            <person name="Dedysh S.N."/>
        </authorList>
    </citation>
    <scope>NUCLEOTIDE SEQUENCE [LARGE SCALE GENOMIC DNA]</scope>
    <source>
        <strain evidence="9 11">Sph1</strain>
    </source>
</reference>
<dbReference type="Gene3D" id="3.30.565.10">
    <property type="entry name" value="Histidine kinase-like ATPase, C-terminal domain"/>
    <property type="match status" value="1"/>
</dbReference>
<keyword evidence="9" id="KW-0418">Kinase</keyword>
<dbReference type="CDD" id="cd16922">
    <property type="entry name" value="HATPase_EvgS-ArcB-TorS-like"/>
    <property type="match status" value="1"/>
</dbReference>
<evidence type="ECO:0000256" key="3">
    <source>
        <dbReference type="ARBA" id="ARBA00022553"/>
    </source>
</evidence>
<dbReference type="PROSITE" id="PS50109">
    <property type="entry name" value="HIS_KIN"/>
    <property type="match status" value="1"/>
</dbReference>
<evidence type="ECO:0000259" key="6">
    <source>
        <dbReference type="PROSITE" id="PS50109"/>
    </source>
</evidence>
<dbReference type="InterPro" id="IPR001789">
    <property type="entry name" value="Sig_transdc_resp-reg_receiver"/>
</dbReference>
<dbReference type="InterPro" id="IPR003594">
    <property type="entry name" value="HATPase_dom"/>
</dbReference>
<evidence type="ECO:0000256" key="5">
    <source>
        <dbReference type="PROSITE-ProRule" id="PRU00169"/>
    </source>
</evidence>
<dbReference type="Pfam" id="PF00072">
    <property type="entry name" value="Response_reg"/>
    <property type="match status" value="1"/>
</dbReference>
<keyword evidence="3 5" id="KW-0597">Phosphoprotein</keyword>
<dbReference type="KEGG" id="mpsy:CEK71_11255"/>
<dbReference type="OrthoDB" id="9810730at2"/>